<evidence type="ECO:0000256" key="10">
    <source>
        <dbReference type="ARBA" id="ARBA00022989"/>
    </source>
</evidence>
<dbReference type="PROSITE" id="PS51659">
    <property type="entry name" value="GT23"/>
    <property type="match status" value="1"/>
</dbReference>
<evidence type="ECO:0000256" key="17">
    <source>
        <dbReference type="ARBA" id="ARBA00093238"/>
    </source>
</evidence>
<keyword evidence="13" id="KW-1015">Disulfide bond</keyword>
<organism evidence="24 25">
    <name type="scientific">Steinernema hermaphroditum</name>
    <dbReference type="NCBI Taxonomy" id="289476"/>
    <lineage>
        <taxon>Eukaryota</taxon>
        <taxon>Metazoa</taxon>
        <taxon>Ecdysozoa</taxon>
        <taxon>Nematoda</taxon>
        <taxon>Chromadorea</taxon>
        <taxon>Rhabditida</taxon>
        <taxon>Tylenchina</taxon>
        <taxon>Panagrolaimomorpha</taxon>
        <taxon>Strongyloidoidea</taxon>
        <taxon>Steinernematidae</taxon>
        <taxon>Steinernema</taxon>
    </lineage>
</organism>
<dbReference type="Proteomes" id="UP001175271">
    <property type="component" value="Unassembled WGS sequence"/>
</dbReference>
<evidence type="ECO:0000256" key="3">
    <source>
        <dbReference type="ARBA" id="ARBA00012660"/>
    </source>
</evidence>
<dbReference type="InterPro" id="IPR036028">
    <property type="entry name" value="SH3-like_dom_sf"/>
</dbReference>
<dbReference type="Pfam" id="PF14604">
    <property type="entry name" value="SH3_9"/>
    <property type="match status" value="1"/>
</dbReference>
<comment type="similarity">
    <text evidence="19">Belongs to the glycosyltransferase 23 family.</text>
</comment>
<dbReference type="CDD" id="cd11300">
    <property type="entry name" value="Fut8_like"/>
    <property type="match status" value="1"/>
</dbReference>
<dbReference type="PANTHER" id="PTHR13132">
    <property type="entry name" value="ALPHA- 1,6 -FUCOSYLTRANSFERASE"/>
    <property type="match status" value="1"/>
</dbReference>
<evidence type="ECO:0000256" key="6">
    <source>
        <dbReference type="ARBA" id="ARBA00022676"/>
    </source>
</evidence>
<keyword evidence="8 21" id="KW-0812">Transmembrane</keyword>
<evidence type="ECO:0000256" key="19">
    <source>
        <dbReference type="PROSITE-ProRule" id="PRU00992"/>
    </source>
</evidence>
<keyword evidence="11" id="KW-0333">Golgi apparatus</keyword>
<evidence type="ECO:0000256" key="11">
    <source>
        <dbReference type="ARBA" id="ARBA00023034"/>
    </source>
</evidence>
<evidence type="ECO:0000256" key="2">
    <source>
        <dbReference type="ARBA" id="ARBA00004922"/>
    </source>
</evidence>
<dbReference type="PROSITE" id="PS50002">
    <property type="entry name" value="SH3"/>
    <property type="match status" value="1"/>
</dbReference>
<keyword evidence="20" id="KW-0175">Coiled coil</keyword>
<evidence type="ECO:0000256" key="4">
    <source>
        <dbReference type="ARBA" id="ARBA00018201"/>
    </source>
</evidence>
<dbReference type="GO" id="GO:0032580">
    <property type="term" value="C:Golgi cisterna membrane"/>
    <property type="evidence" value="ECO:0007669"/>
    <property type="project" value="UniProtKB-SubCell"/>
</dbReference>
<dbReference type="FunFam" id="3.40.50.11350:FF:000001">
    <property type="entry name" value="Alpha-(1,6)-fucosyltransferase"/>
    <property type="match status" value="1"/>
</dbReference>
<keyword evidence="6 19" id="KW-0328">Glycosyltransferase</keyword>
<sequence length="588" mass="67311">MFFHTLRLASVYNAMRPEARFSIRLLVSVAIALWVFVLFYIASFGLTVPSRDAVAVDASKAAHEALVQKLERAIEDIDKLRQQNAELRKLAEEQKSLIWRSQNELKRQRENTPASRTREDGKDFESLYSKEHEVMRREIDNGIRELYFYLLDQSENKQLNLGKVGKHAVDQAMSLLALSANFSYVDDSERWRVRSLANLTNRIQMAIDRRQNPENCSKARILVANLNKGCGFGCQLHHIAYAFVTAFGTGRALILQEDGKEWRYSEKGWSSVFHPVSRCSYREALAGERVAQWESQEKNAKDRVVFLPIVDGLGGRPPYLPLSFPRQTADEMLKLHSNPPVFFISQFIWYLMRSSEDLDKALVEASKKIPFDKGPVVGLQIRRTDKIGTEAAFHSLAEYMKWTEHWFHIEALRRGAPLQKRIFIATDDPSAVKEAKEKYPDYEVYADVAIANTAQMANRYTDASLLGVITDIRMLSQCEYLVCTFSSQVCRMGYELMQVLRGDAGERFHSLDDLYYYGGQHAHEQVAVESYKWESPGEIDVQVGDTIGVAGNHWNGFSKGTNRRTGQVGLYPSYKVREKWRIVDFPTI</sequence>
<feature type="domain" description="GT23" evidence="23">
    <location>
        <begin position="218"/>
        <end position="511"/>
    </location>
</feature>
<comment type="pathway">
    <text evidence="2">Protein modification; protein glycosylation.</text>
</comment>
<evidence type="ECO:0000256" key="12">
    <source>
        <dbReference type="ARBA" id="ARBA00023136"/>
    </source>
</evidence>
<feature type="coiled-coil region" evidence="20">
    <location>
        <begin position="60"/>
        <end position="97"/>
    </location>
</feature>
<evidence type="ECO:0000256" key="5">
    <source>
        <dbReference type="ARBA" id="ARBA00022443"/>
    </source>
</evidence>
<evidence type="ECO:0000313" key="25">
    <source>
        <dbReference type="Proteomes" id="UP001175271"/>
    </source>
</evidence>
<evidence type="ECO:0000259" key="22">
    <source>
        <dbReference type="PROSITE" id="PS50002"/>
    </source>
</evidence>
<keyword evidence="7 19" id="KW-0808">Transferase</keyword>
<dbReference type="FunFam" id="2.30.30.40:FF:000070">
    <property type="entry name" value="Alpha-(1,6)-fucosyltransferase"/>
    <property type="match status" value="1"/>
</dbReference>
<dbReference type="InterPro" id="IPR045573">
    <property type="entry name" value="Fut8_N_cat"/>
</dbReference>
<dbReference type="InterPro" id="IPR027350">
    <property type="entry name" value="GT23_dom"/>
</dbReference>
<dbReference type="EMBL" id="JAUCMV010000003">
    <property type="protein sequence ID" value="KAK0410898.1"/>
    <property type="molecule type" value="Genomic_DNA"/>
</dbReference>
<dbReference type="EC" id="2.4.1.68" evidence="3"/>
<keyword evidence="9" id="KW-0735">Signal-anchor</keyword>
<dbReference type="Gene3D" id="3.40.50.11350">
    <property type="match status" value="1"/>
</dbReference>
<dbReference type="SUPFAM" id="SSF50044">
    <property type="entry name" value="SH3-domain"/>
    <property type="match status" value="1"/>
</dbReference>
<evidence type="ECO:0000256" key="13">
    <source>
        <dbReference type="ARBA" id="ARBA00023157"/>
    </source>
</evidence>
<gene>
    <name evidence="24" type="ORF">QR680_005383</name>
</gene>
<evidence type="ECO:0000256" key="14">
    <source>
        <dbReference type="ARBA" id="ARBA00030434"/>
    </source>
</evidence>
<evidence type="ECO:0000313" key="24">
    <source>
        <dbReference type="EMBL" id="KAK0410898.1"/>
    </source>
</evidence>
<dbReference type="PANTHER" id="PTHR13132:SF29">
    <property type="entry name" value="ALPHA-(1,6)-FUCOSYLTRANSFERASE"/>
    <property type="match status" value="1"/>
</dbReference>
<dbReference type="GO" id="GO:0008424">
    <property type="term" value="F:glycoprotein 6-alpha-L-fucosyltransferase activity"/>
    <property type="evidence" value="ECO:0007669"/>
    <property type="project" value="UniProtKB-EC"/>
</dbReference>
<evidence type="ECO:0000256" key="1">
    <source>
        <dbReference type="ARBA" id="ARBA00004447"/>
    </source>
</evidence>
<evidence type="ECO:0000256" key="9">
    <source>
        <dbReference type="ARBA" id="ARBA00022968"/>
    </source>
</evidence>
<reference evidence="24" key="1">
    <citation type="submission" date="2023-06" db="EMBL/GenBank/DDBJ databases">
        <title>Genomic analysis of the entomopathogenic nematode Steinernema hermaphroditum.</title>
        <authorList>
            <person name="Schwarz E.M."/>
            <person name="Heppert J.K."/>
            <person name="Baniya A."/>
            <person name="Schwartz H.T."/>
            <person name="Tan C.-H."/>
            <person name="Antoshechkin I."/>
            <person name="Sternberg P.W."/>
            <person name="Goodrich-Blair H."/>
            <person name="Dillman A.R."/>
        </authorList>
    </citation>
    <scope>NUCLEOTIDE SEQUENCE</scope>
    <source>
        <strain evidence="24">PS9179</strain>
        <tissue evidence="24">Whole animal</tissue>
    </source>
</reference>
<evidence type="ECO:0000256" key="8">
    <source>
        <dbReference type="ARBA" id="ARBA00022692"/>
    </source>
</evidence>
<protein>
    <recommendedName>
        <fullName evidence="4">Alpha-(1,6)-fucosyltransferase</fullName>
        <ecNumber evidence="3">2.4.1.68</ecNumber>
    </recommendedName>
    <alternativeName>
        <fullName evidence="14">GDP-L-Fuc:N-acetyl-beta-D-glucosaminide alpha1,6-fucosyltransferase</fullName>
    </alternativeName>
    <alternativeName>
        <fullName evidence="16">GDP-fucose--glycoprotein fucosyltransferase</fullName>
    </alternativeName>
    <alternativeName>
        <fullName evidence="15">Glycoprotein 6-alpha-L-fucosyltransferase</fullName>
    </alternativeName>
</protein>
<comment type="caution">
    <text evidence="24">The sequence shown here is derived from an EMBL/GenBank/DDBJ whole genome shotgun (WGS) entry which is preliminary data.</text>
</comment>
<dbReference type="AlphaFoldDB" id="A0AA39LV97"/>
<feature type="transmembrane region" description="Helical" evidence="21">
    <location>
        <begin position="21"/>
        <end position="42"/>
    </location>
</feature>
<dbReference type="Pfam" id="PF19745">
    <property type="entry name" value="FUT8_N_cat"/>
    <property type="match status" value="1"/>
</dbReference>
<keyword evidence="5 18" id="KW-0728">SH3 domain</keyword>
<evidence type="ECO:0000256" key="20">
    <source>
        <dbReference type="SAM" id="Coils"/>
    </source>
</evidence>
<keyword evidence="25" id="KW-1185">Reference proteome</keyword>
<dbReference type="InterPro" id="IPR035653">
    <property type="entry name" value="Fut8_SH3"/>
</dbReference>
<accession>A0AA39LV97</accession>
<keyword evidence="10 21" id="KW-1133">Transmembrane helix</keyword>
<dbReference type="CDD" id="cd11792">
    <property type="entry name" value="SH3_Fut8"/>
    <property type="match status" value="1"/>
</dbReference>
<dbReference type="InterPro" id="IPR001452">
    <property type="entry name" value="SH3_domain"/>
</dbReference>
<evidence type="ECO:0000256" key="15">
    <source>
        <dbReference type="ARBA" id="ARBA00030648"/>
    </source>
</evidence>
<name>A0AA39LV97_9BILA</name>
<proteinExistence type="inferred from homology"/>
<comment type="subcellular location">
    <subcellularLocation>
        <location evidence="1">Golgi apparatus</location>
        <location evidence="1">Golgi stack membrane</location>
        <topology evidence="1">Single-pass type II membrane protein</topology>
    </subcellularLocation>
</comment>
<dbReference type="GO" id="GO:0006487">
    <property type="term" value="P:protein N-linked glycosylation"/>
    <property type="evidence" value="ECO:0007669"/>
    <property type="project" value="TreeGrafter"/>
</dbReference>
<dbReference type="Gene3D" id="2.30.30.40">
    <property type="entry name" value="SH3 Domains"/>
    <property type="match status" value="1"/>
</dbReference>
<evidence type="ECO:0000256" key="21">
    <source>
        <dbReference type="SAM" id="Phobius"/>
    </source>
</evidence>
<dbReference type="SMART" id="SM00326">
    <property type="entry name" value="SH3"/>
    <property type="match status" value="1"/>
</dbReference>
<evidence type="ECO:0000256" key="7">
    <source>
        <dbReference type="ARBA" id="ARBA00022679"/>
    </source>
</evidence>
<evidence type="ECO:0000256" key="18">
    <source>
        <dbReference type="PROSITE-ProRule" id="PRU00192"/>
    </source>
</evidence>
<keyword evidence="12 21" id="KW-0472">Membrane</keyword>
<feature type="domain" description="SH3" evidence="22">
    <location>
        <begin position="520"/>
        <end position="581"/>
    </location>
</feature>
<comment type="catalytic activity">
    <reaction evidence="17">
        <text>N(4)-{beta-D-GlcNAc-(1-&gt;2)-alpha-D-Man-(1-&gt;3)-[beta-D-GlcNAc-(1-&gt;2)-alpha-D-Man-(1-&gt;6)]-beta-D-Man-(1-&gt;4)-beta-D-GlcNAc-(1-&gt;4)-beta-D-GlcNAc}-L-asparaginyl-[protein] + GDP-beta-L-fucose = an N(4)-{beta-D-GlcNAc-(1-&gt;2)-alpha-D-Man-(1-&gt;3)-[beta-D-GlcNAc-(1-&gt;2)-alpha-D-Man-(1-&gt;6)]-beta-D-Man-(1-&gt;4)-beta-D-GlcNAc-(1-&gt;4)-[alpha-L-Fuc-(1-&gt;6)]-beta-D-GlcNAc}-L-asparaginyl-[protein] + GDP + H(+)</text>
        <dbReference type="Rhea" id="RHEA:12985"/>
        <dbReference type="Rhea" id="RHEA-COMP:13526"/>
        <dbReference type="Rhea" id="RHEA-COMP:13532"/>
        <dbReference type="ChEBI" id="CHEBI:15378"/>
        <dbReference type="ChEBI" id="CHEBI:57273"/>
        <dbReference type="ChEBI" id="CHEBI:58189"/>
        <dbReference type="ChEBI" id="CHEBI:60651"/>
        <dbReference type="ChEBI" id="CHEBI:137207"/>
        <dbReference type="EC" id="2.4.1.68"/>
    </reaction>
</comment>
<evidence type="ECO:0000256" key="16">
    <source>
        <dbReference type="ARBA" id="ARBA00032208"/>
    </source>
</evidence>
<feature type="region of interest" description="Important for donor substrate binding" evidence="19">
    <location>
        <begin position="382"/>
        <end position="383"/>
    </location>
</feature>
<evidence type="ECO:0000259" key="23">
    <source>
        <dbReference type="PROSITE" id="PS51659"/>
    </source>
</evidence>